<comment type="similarity">
    <text evidence="6">Belongs to the bacterial ring-hydroxylating dioxygenase ferredoxin component family.</text>
</comment>
<evidence type="ECO:0000313" key="8">
    <source>
        <dbReference type="EMBL" id="RIA45499.1"/>
    </source>
</evidence>
<protein>
    <submittedName>
        <fullName evidence="8">Nitrite reductase/ring-hydroxylating ferredoxin subunit</fullName>
    </submittedName>
</protein>
<evidence type="ECO:0000256" key="6">
    <source>
        <dbReference type="ARBA" id="ARBA00038001"/>
    </source>
</evidence>
<comment type="caution">
    <text evidence="8">The sequence shown here is derived from an EMBL/GenBank/DDBJ whole genome shotgun (WGS) entry which is preliminary data.</text>
</comment>
<dbReference type="Gene3D" id="2.102.10.10">
    <property type="entry name" value="Rieske [2Fe-2S] iron-sulphur domain"/>
    <property type="match status" value="1"/>
</dbReference>
<dbReference type="PANTHER" id="PTHR21496">
    <property type="entry name" value="FERREDOXIN-RELATED"/>
    <property type="match status" value="1"/>
</dbReference>
<keyword evidence="1" id="KW-0001">2Fe-2S</keyword>
<dbReference type="PANTHER" id="PTHR21496:SF0">
    <property type="entry name" value="RIESKE DOMAIN-CONTAINING PROTEIN"/>
    <property type="match status" value="1"/>
</dbReference>
<comment type="cofactor">
    <cofactor evidence="5">
        <name>[2Fe-2S] cluster</name>
        <dbReference type="ChEBI" id="CHEBI:190135"/>
    </cofactor>
</comment>
<dbReference type="Proteomes" id="UP000266568">
    <property type="component" value="Unassembled WGS sequence"/>
</dbReference>
<keyword evidence="3" id="KW-0408">Iron</keyword>
<evidence type="ECO:0000256" key="2">
    <source>
        <dbReference type="ARBA" id="ARBA00022723"/>
    </source>
</evidence>
<evidence type="ECO:0000256" key="3">
    <source>
        <dbReference type="ARBA" id="ARBA00023004"/>
    </source>
</evidence>
<accession>A0A397PC32</accession>
<dbReference type="Pfam" id="PF00355">
    <property type="entry name" value="Rieske"/>
    <property type="match status" value="1"/>
</dbReference>
<dbReference type="GO" id="GO:0051537">
    <property type="term" value="F:2 iron, 2 sulfur cluster binding"/>
    <property type="evidence" value="ECO:0007669"/>
    <property type="project" value="UniProtKB-KW"/>
</dbReference>
<evidence type="ECO:0000256" key="1">
    <source>
        <dbReference type="ARBA" id="ARBA00022714"/>
    </source>
</evidence>
<dbReference type="AlphaFoldDB" id="A0A397PC32"/>
<evidence type="ECO:0000256" key="4">
    <source>
        <dbReference type="ARBA" id="ARBA00023014"/>
    </source>
</evidence>
<evidence type="ECO:0000256" key="5">
    <source>
        <dbReference type="ARBA" id="ARBA00034078"/>
    </source>
</evidence>
<keyword evidence="2" id="KW-0479">Metal-binding</keyword>
<proteinExistence type="inferred from homology"/>
<keyword evidence="4" id="KW-0411">Iron-sulfur</keyword>
<dbReference type="EMBL" id="QXDC01000002">
    <property type="protein sequence ID" value="RIA45499.1"/>
    <property type="molecule type" value="Genomic_DNA"/>
</dbReference>
<dbReference type="GO" id="GO:0046872">
    <property type="term" value="F:metal ion binding"/>
    <property type="evidence" value="ECO:0007669"/>
    <property type="project" value="UniProtKB-KW"/>
</dbReference>
<evidence type="ECO:0000259" key="7">
    <source>
        <dbReference type="PROSITE" id="PS51296"/>
    </source>
</evidence>
<dbReference type="RefSeq" id="WP_119034039.1">
    <property type="nucleotide sequence ID" value="NZ_QXDC01000002.1"/>
</dbReference>
<dbReference type="CDD" id="cd03467">
    <property type="entry name" value="Rieske"/>
    <property type="match status" value="1"/>
</dbReference>
<dbReference type="OrthoDB" id="9800167at2"/>
<organism evidence="8 9">
    <name type="scientific">Hephaestia caeni</name>
    <dbReference type="NCBI Taxonomy" id="645617"/>
    <lineage>
        <taxon>Bacteria</taxon>
        <taxon>Pseudomonadati</taxon>
        <taxon>Pseudomonadota</taxon>
        <taxon>Alphaproteobacteria</taxon>
        <taxon>Sphingomonadales</taxon>
        <taxon>Sphingomonadaceae</taxon>
        <taxon>Hephaestia</taxon>
    </lineage>
</organism>
<dbReference type="SUPFAM" id="SSF50022">
    <property type="entry name" value="ISP domain"/>
    <property type="match status" value="1"/>
</dbReference>
<name>A0A397PC32_9SPHN</name>
<evidence type="ECO:0000313" key="9">
    <source>
        <dbReference type="Proteomes" id="UP000266568"/>
    </source>
</evidence>
<dbReference type="InterPro" id="IPR017941">
    <property type="entry name" value="Rieske_2Fe-2S"/>
</dbReference>
<feature type="domain" description="Rieske" evidence="7">
    <location>
        <begin position="13"/>
        <end position="125"/>
    </location>
</feature>
<reference evidence="8 9" key="1">
    <citation type="submission" date="2018-08" db="EMBL/GenBank/DDBJ databases">
        <title>Genomic Encyclopedia of Type Strains, Phase IV (KMG-IV): sequencing the most valuable type-strain genomes for metagenomic binning, comparative biology and taxonomic classification.</title>
        <authorList>
            <person name="Goeker M."/>
        </authorList>
    </citation>
    <scope>NUCLEOTIDE SEQUENCE [LARGE SCALE GENOMIC DNA]</scope>
    <source>
        <strain evidence="8 9">DSM 25527</strain>
    </source>
</reference>
<dbReference type="InterPro" id="IPR036922">
    <property type="entry name" value="Rieske_2Fe-2S_sf"/>
</dbReference>
<sequence length="142" mass="15563">MELKRAAESEAFIFAGPVAAFTDNEFIVIDHPSGSVGVVRFEGDYYAVSNRCPHMGGPLCVGGGVKLTTCSSKPFEYETLEGVPLVRCPWHRWEYSIVDGTNAGNVTKTKIRTYPVKVEGENVYVGRSAIRHGRPETQEVAP</sequence>
<keyword evidence="9" id="KW-1185">Reference proteome</keyword>
<gene>
    <name evidence="8" type="ORF">DFR49_0018</name>
</gene>
<dbReference type="PROSITE" id="PS51296">
    <property type="entry name" value="RIESKE"/>
    <property type="match status" value="1"/>
</dbReference>